<gene>
    <name evidence="2" type="ORF">K3248_08220</name>
</gene>
<protein>
    <recommendedName>
        <fullName evidence="1">Trimeric autotransporter adhesin YadA-like stalk domain-containing protein</fullName>
    </recommendedName>
</protein>
<sequence length="198" mass="20896">MTFGKGKDSTPVGLHNVANGQIAANSRDVVTGGQINTISQDVAKFLGGDTSFENGVFTGPSYKLSEVDTHGQVNSTEFKDVGSAFAGLDKNIKNVNDRIKEVSEGVAQDSLSWSKEDKAFSAQHGEGKDRTSSKITHILDGDITTNSSDAVNGSQLYSMNNTLASYFGGGAEYKEGKWTAPSFKVNTASADGGKAEEQ</sequence>
<feature type="domain" description="Trimeric autotransporter adhesin YadA-like stalk" evidence="1">
    <location>
        <begin position="134"/>
        <end position="170"/>
    </location>
</feature>
<evidence type="ECO:0000259" key="1">
    <source>
        <dbReference type="Pfam" id="PF05662"/>
    </source>
</evidence>
<proteinExistence type="predicted"/>
<feature type="domain" description="Trimeric autotransporter adhesin YadA-like stalk" evidence="1">
    <location>
        <begin position="15"/>
        <end position="51"/>
    </location>
</feature>
<name>A0ABS7I6N3_9HYPH</name>
<dbReference type="SUPFAM" id="SSF101967">
    <property type="entry name" value="Adhesin YadA, collagen-binding domain"/>
    <property type="match status" value="1"/>
</dbReference>
<keyword evidence="3" id="KW-1185">Reference proteome</keyword>
<accession>A0ABS7I6N3</accession>
<evidence type="ECO:0000313" key="3">
    <source>
        <dbReference type="Proteomes" id="UP000746918"/>
    </source>
</evidence>
<dbReference type="Gene3D" id="4.10.80.270">
    <property type="match status" value="1"/>
</dbReference>
<dbReference type="Pfam" id="PF05662">
    <property type="entry name" value="YadA_stalk"/>
    <property type="match status" value="2"/>
</dbReference>
<evidence type="ECO:0000313" key="2">
    <source>
        <dbReference type="EMBL" id="MBX4336568.1"/>
    </source>
</evidence>
<dbReference type="InterPro" id="IPR011049">
    <property type="entry name" value="Serralysin-like_metalloprot_C"/>
</dbReference>
<comment type="caution">
    <text evidence="2">The sequence shown here is derived from an EMBL/GenBank/DDBJ whole genome shotgun (WGS) entry which is preliminary data.</text>
</comment>
<reference evidence="2 3" key="1">
    <citation type="submission" date="2021-08" db="EMBL/GenBank/DDBJ databases">
        <title>Bartonella raoulti 094 sp. nov.</title>
        <authorList>
            <person name="Zgheib R."/>
            <person name="Hammoud A."/>
        </authorList>
    </citation>
    <scope>NUCLEOTIDE SEQUENCE [LARGE SCALE GENOMIC DNA]</scope>
    <source>
        <strain evidence="2 3">094</strain>
    </source>
</reference>
<dbReference type="EMBL" id="JAIFRO010000013">
    <property type="protein sequence ID" value="MBX4336568.1"/>
    <property type="molecule type" value="Genomic_DNA"/>
</dbReference>
<dbReference type="InterPro" id="IPR008635">
    <property type="entry name" value="Coiled_stalk_dom"/>
</dbReference>
<dbReference type="Gene3D" id="1.20.5.170">
    <property type="match status" value="2"/>
</dbReference>
<organism evidence="2 3">
    <name type="scientific">Bartonella raoultii</name>
    <dbReference type="NCBI Taxonomy" id="1457020"/>
    <lineage>
        <taxon>Bacteria</taxon>
        <taxon>Pseudomonadati</taxon>
        <taxon>Pseudomonadota</taxon>
        <taxon>Alphaproteobacteria</taxon>
        <taxon>Hyphomicrobiales</taxon>
        <taxon>Bartonellaceae</taxon>
        <taxon>Bartonella</taxon>
    </lineage>
</organism>
<dbReference type="Proteomes" id="UP000746918">
    <property type="component" value="Unassembled WGS sequence"/>
</dbReference>
<feature type="non-terminal residue" evidence="2">
    <location>
        <position position="198"/>
    </location>
</feature>